<organism evidence="1 2">
    <name type="scientific">Hymenobacter montanus</name>
    <dbReference type="NCBI Taxonomy" id="2771359"/>
    <lineage>
        <taxon>Bacteria</taxon>
        <taxon>Pseudomonadati</taxon>
        <taxon>Bacteroidota</taxon>
        <taxon>Cytophagia</taxon>
        <taxon>Cytophagales</taxon>
        <taxon>Hymenobacteraceae</taxon>
        <taxon>Hymenobacter</taxon>
    </lineage>
</organism>
<accession>A0A927BCA6</accession>
<gene>
    <name evidence="1" type="ORF">IC235_06030</name>
</gene>
<name>A0A927BCA6_9BACT</name>
<keyword evidence="2" id="KW-1185">Reference proteome</keyword>
<dbReference type="AlphaFoldDB" id="A0A927BCA6"/>
<dbReference type="RefSeq" id="WP_191004264.1">
    <property type="nucleotide sequence ID" value="NZ_JACXAD010000005.1"/>
</dbReference>
<comment type="caution">
    <text evidence="1">The sequence shown here is derived from an EMBL/GenBank/DDBJ whole genome shotgun (WGS) entry which is preliminary data.</text>
</comment>
<proteinExistence type="predicted"/>
<evidence type="ECO:0000313" key="1">
    <source>
        <dbReference type="EMBL" id="MBD2767447.1"/>
    </source>
</evidence>
<evidence type="ECO:0000313" key="2">
    <source>
        <dbReference type="Proteomes" id="UP000612233"/>
    </source>
</evidence>
<dbReference type="EMBL" id="JACXAD010000005">
    <property type="protein sequence ID" value="MBD2767447.1"/>
    <property type="molecule type" value="Genomic_DNA"/>
</dbReference>
<reference evidence="1" key="1">
    <citation type="submission" date="2020-09" db="EMBL/GenBank/DDBJ databases">
        <authorList>
            <person name="Kim M.K."/>
        </authorList>
    </citation>
    <scope>NUCLEOTIDE SEQUENCE</scope>
    <source>
        <strain evidence="1">BT664</strain>
    </source>
</reference>
<sequence>MSTEKLALKVNEDYMFIDLAYIEDFPLKSSMYANCDWLKIREELFPYSYNPFAIVRPTSSSYNLSKITCIGGGEIVPNDLSQFCSDSGLIMVIPLNKVMQFAGSVDEIRFINYLQNPHLEDYVPNFLGQYNDEIKYFFTSDINDLFGGGFFQIYNI</sequence>
<dbReference type="Proteomes" id="UP000612233">
    <property type="component" value="Unassembled WGS sequence"/>
</dbReference>
<protein>
    <submittedName>
        <fullName evidence="1">Uncharacterized protein</fullName>
    </submittedName>
</protein>